<dbReference type="Proteomes" id="UP001629235">
    <property type="component" value="Unassembled WGS sequence"/>
</dbReference>
<evidence type="ECO:0000313" key="1">
    <source>
        <dbReference type="EMBL" id="MFM0109184.1"/>
    </source>
</evidence>
<protein>
    <submittedName>
        <fullName evidence="1">Histidinol phosphate phosphatase</fullName>
    </submittedName>
</protein>
<reference evidence="1 2" key="1">
    <citation type="journal article" date="2024" name="Chem. Sci.">
        <title>Discovery of megapolipeptins by genome mining of a Burkholderiales bacteria collection.</title>
        <authorList>
            <person name="Paulo B.S."/>
            <person name="Recchia M.J.J."/>
            <person name="Lee S."/>
            <person name="Fergusson C.H."/>
            <person name="Romanowski S.B."/>
            <person name="Hernandez A."/>
            <person name="Krull N."/>
            <person name="Liu D.Y."/>
            <person name="Cavanagh H."/>
            <person name="Bos A."/>
            <person name="Gray C.A."/>
            <person name="Murphy B.T."/>
            <person name="Linington R.G."/>
            <person name="Eustaquio A.S."/>
        </authorList>
    </citation>
    <scope>NUCLEOTIDE SEQUENCE [LARGE SCALE GENOMIC DNA]</scope>
    <source>
        <strain evidence="1 2">RL18-126-BIB-B</strain>
    </source>
</reference>
<name>A0ACC7NPG5_9BURK</name>
<evidence type="ECO:0000313" key="2">
    <source>
        <dbReference type="Proteomes" id="UP001629235"/>
    </source>
</evidence>
<keyword evidence="2" id="KW-1185">Reference proteome</keyword>
<proteinExistence type="predicted"/>
<comment type="caution">
    <text evidence="1">The sequence shown here is derived from an EMBL/GenBank/DDBJ whole genome shotgun (WGS) entry which is preliminary data.</text>
</comment>
<dbReference type="EMBL" id="JAQQDW010000175">
    <property type="protein sequence ID" value="MFM0109184.1"/>
    <property type="molecule type" value="Genomic_DNA"/>
</dbReference>
<sequence length="259" mass="27807">MEIALSAFPMFAARLANDAAAVSMSYFRRHPDTRTKPDRSPVTIADTSIEAQMRGTIRATYPHHGILGEEYGELQLQSEYVWVVDPIDGTASFIIGLPLWGTLITLLHEGEPVLGLLDVPALKERWTGTPASCRAHDGTTCHTRQCASLADATVCATSPDMFAGEERAVFDALTCRAKARRFGGGRYNYAMLASGYLGAVVEAGLEPYDFLSMGPLVESAGGAITDWDGKPLRTESGGRVVAAATSALHREILLFTAGL</sequence>
<accession>A0ACC7NPG5</accession>
<organism evidence="1 2">
    <name type="scientific">Paraburkholderia rhynchosiae</name>
    <dbReference type="NCBI Taxonomy" id="487049"/>
    <lineage>
        <taxon>Bacteria</taxon>
        <taxon>Pseudomonadati</taxon>
        <taxon>Pseudomonadota</taxon>
        <taxon>Betaproteobacteria</taxon>
        <taxon>Burkholderiales</taxon>
        <taxon>Burkholderiaceae</taxon>
        <taxon>Paraburkholderia</taxon>
    </lineage>
</organism>
<gene>
    <name evidence="1" type="ORF">PQR01_38850</name>
</gene>